<dbReference type="InterPro" id="IPR016181">
    <property type="entry name" value="Acyl_CoA_acyltransferase"/>
</dbReference>
<dbReference type="PANTHER" id="PTHR43420:SF51">
    <property type="entry name" value="PEPTIDYL-LYSINE N-ACETYLTRANSFERASE YIAC"/>
    <property type="match status" value="1"/>
</dbReference>
<comment type="caution">
    <text evidence="5">Lacks conserved residue(s) required for the propagation of feature annotation.</text>
</comment>
<dbReference type="InterPro" id="IPR006464">
    <property type="entry name" value="AcTrfase_RimI/Ard1"/>
</dbReference>
<evidence type="ECO:0000313" key="7">
    <source>
        <dbReference type="EMBL" id="KAA9130792.1"/>
    </source>
</evidence>
<proteinExistence type="inferred from homology"/>
<dbReference type="HAMAP" id="MF_02210">
    <property type="entry name" value="RimI"/>
    <property type="match status" value="1"/>
</dbReference>
<sequence length="158" mass="17440">MSAQPNPFHPVLRPLVEADLDAVFEIEISAYPFPWTRGIFSECLRVGYGCYGLQAGPDLAGYAIHNWAAGESHLLNLCVSPDWQRRGFGSILLDHAIDHARVCGAEVMFLEVRPSNPGAIALYERRGFTEIGRRPAYYRAGDGREDAVVMRLPLVAGP</sequence>
<dbReference type="InterPro" id="IPR000182">
    <property type="entry name" value="GNAT_dom"/>
</dbReference>
<name>A0A5N0T7C3_9GAMM</name>
<dbReference type="CDD" id="cd04301">
    <property type="entry name" value="NAT_SF"/>
    <property type="match status" value="1"/>
</dbReference>
<evidence type="ECO:0000256" key="3">
    <source>
        <dbReference type="ARBA" id="ARBA00022679"/>
    </source>
</evidence>
<feature type="active site" description="Proton donor" evidence="5">
    <location>
        <position position="123"/>
    </location>
</feature>
<dbReference type="Proteomes" id="UP000325372">
    <property type="component" value="Unassembled WGS sequence"/>
</dbReference>
<reference evidence="7 8" key="1">
    <citation type="submission" date="2019-09" db="EMBL/GenBank/DDBJ databases">
        <title>Wenzhouxiangella sp. Genome sequencing and assembly.</title>
        <authorList>
            <person name="Zhang R."/>
        </authorList>
    </citation>
    <scope>NUCLEOTIDE SEQUENCE [LARGE SCALE GENOMIC DNA]</scope>
    <source>
        <strain evidence="7 8">W260</strain>
    </source>
</reference>
<evidence type="ECO:0000256" key="4">
    <source>
        <dbReference type="ARBA" id="ARBA00023315"/>
    </source>
</evidence>
<comment type="subcellular location">
    <subcellularLocation>
        <location evidence="5">Cytoplasm</location>
    </subcellularLocation>
</comment>
<evidence type="ECO:0000256" key="2">
    <source>
        <dbReference type="ARBA" id="ARBA00022490"/>
    </source>
</evidence>
<dbReference type="Gene3D" id="3.40.630.30">
    <property type="match status" value="1"/>
</dbReference>
<dbReference type="Pfam" id="PF00583">
    <property type="entry name" value="Acetyltransf_1"/>
    <property type="match status" value="1"/>
</dbReference>
<dbReference type="GO" id="GO:0008999">
    <property type="term" value="F:protein-N-terminal-alanine acetyltransferase activity"/>
    <property type="evidence" value="ECO:0007669"/>
    <property type="project" value="UniProtKB-UniRule"/>
</dbReference>
<evidence type="ECO:0000256" key="1">
    <source>
        <dbReference type="ARBA" id="ARBA00005395"/>
    </source>
</evidence>
<comment type="caution">
    <text evidence="7">The sequence shown here is derived from an EMBL/GenBank/DDBJ whole genome shotgun (WGS) entry which is preliminary data.</text>
</comment>
<dbReference type="SUPFAM" id="SSF55729">
    <property type="entry name" value="Acyl-CoA N-acyltransferases (Nat)"/>
    <property type="match status" value="1"/>
</dbReference>
<keyword evidence="2 5" id="KW-0963">Cytoplasm</keyword>
<dbReference type="EC" id="2.3.1.266" evidence="5"/>
<keyword evidence="3 5" id="KW-0808">Transferase</keyword>
<dbReference type="EMBL" id="VYXP01000006">
    <property type="protein sequence ID" value="KAA9130792.1"/>
    <property type="molecule type" value="Genomic_DNA"/>
</dbReference>
<comment type="similarity">
    <text evidence="1 5">Belongs to the acetyltransferase family. RimI subfamily.</text>
</comment>
<evidence type="ECO:0000256" key="5">
    <source>
        <dbReference type="HAMAP-Rule" id="MF_02210"/>
    </source>
</evidence>
<dbReference type="InterPro" id="IPR050680">
    <property type="entry name" value="YpeA/RimI_acetyltransf"/>
</dbReference>
<comment type="catalytic activity">
    <reaction evidence="5">
        <text>N-terminal L-alanyl-[ribosomal protein bS18] + acetyl-CoA = N-terminal N(alpha)-acetyl-L-alanyl-[ribosomal protein bS18] + CoA + H(+)</text>
        <dbReference type="Rhea" id="RHEA:43756"/>
        <dbReference type="Rhea" id="RHEA-COMP:10676"/>
        <dbReference type="Rhea" id="RHEA-COMP:10677"/>
        <dbReference type="ChEBI" id="CHEBI:15378"/>
        <dbReference type="ChEBI" id="CHEBI:57287"/>
        <dbReference type="ChEBI" id="CHEBI:57288"/>
        <dbReference type="ChEBI" id="CHEBI:64718"/>
        <dbReference type="ChEBI" id="CHEBI:83683"/>
        <dbReference type="EC" id="2.3.1.266"/>
    </reaction>
</comment>
<accession>A0A5N0T7C3</accession>
<keyword evidence="8" id="KW-1185">Reference proteome</keyword>
<dbReference type="GO" id="GO:0005737">
    <property type="term" value="C:cytoplasm"/>
    <property type="evidence" value="ECO:0007669"/>
    <property type="project" value="UniProtKB-SubCell"/>
</dbReference>
<dbReference type="PROSITE" id="PS51186">
    <property type="entry name" value="GNAT"/>
    <property type="match status" value="1"/>
</dbReference>
<evidence type="ECO:0000259" key="6">
    <source>
        <dbReference type="PROSITE" id="PS51186"/>
    </source>
</evidence>
<feature type="binding site" evidence="5">
    <location>
        <begin position="85"/>
        <end position="90"/>
    </location>
    <ligand>
        <name>acetyl-CoA</name>
        <dbReference type="ChEBI" id="CHEBI:57288"/>
    </ligand>
</feature>
<dbReference type="RefSeq" id="WP_150864430.1">
    <property type="nucleotide sequence ID" value="NZ_VYXP01000006.1"/>
</dbReference>
<feature type="binding site" evidence="5">
    <location>
        <position position="116"/>
    </location>
    <ligand>
        <name>acetyl-CoA</name>
        <dbReference type="ChEBI" id="CHEBI:57288"/>
    </ligand>
</feature>
<gene>
    <name evidence="5 7" type="primary">rimI</name>
    <name evidence="7" type="ORF">F3N42_10485</name>
</gene>
<organism evidence="7 8">
    <name type="scientific">Marinihelvus fidelis</name>
    <dbReference type="NCBI Taxonomy" id="2613842"/>
    <lineage>
        <taxon>Bacteria</taxon>
        <taxon>Pseudomonadati</taxon>
        <taxon>Pseudomonadota</taxon>
        <taxon>Gammaproteobacteria</taxon>
        <taxon>Chromatiales</taxon>
        <taxon>Wenzhouxiangellaceae</taxon>
        <taxon>Marinihelvus</taxon>
    </lineage>
</organism>
<evidence type="ECO:0000313" key="8">
    <source>
        <dbReference type="Proteomes" id="UP000325372"/>
    </source>
</evidence>
<keyword evidence="4 5" id="KW-0012">Acyltransferase</keyword>
<dbReference type="AlphaFoldDB" id="A0A5N0T7C3"/>
<comment type="function">
    <text evidence="5">Acetylates the N-terminal alanine of ribosomal protein bS18.</text>
</comment>
<dbReference type="NCBIfam" id="TIGR01575">
    <property type="entry name" value="rimI"/>
    <property type="match status" value="1"/>
</dbReference>
<dbReference type="PANTHER" id="PTHR43420">
    <property type="entry name" value="ACETYLTRANSFERASE"/>
    <property type="match status" value="1"/>
</dbReference>
<dbReference type="InterPro" id="IPR043690">
    <property type="entry name" value="RimI"/>
</dbReference>
<protein>
    <recommendedName>
        <fullName evidence="5">[Ribosomal protein bS18]-alanine N-acetyltransferase</fullName>
        <ecNumber evidence="5">2.3.1.266</ecNumber>
    </recommendedName>
</protein>
<feature type="active site" description="Proton acceptor" evidence="5">
    <location>
        <position position="111"/>
    </location>
</feature>
<feature type="domain" description="N-acetyltransferase" evidence="6">
    <location>
        <begin position="10"/>
        <end position="155"/>
    </location>
</feature>